<gene>
    <name evidence="1" type="ORF">MKP09_23980</name>
</gene>
<sequence length="105" mass="11812">MNGVKHIILFDGVCNLCNGAVQYVIKRDKEGIFKFASLQSEAGKNFLSKSGLPEDHLKSFVYINDDKVYTKSDAALKVAGKLSFPTKLLSVFMIVPRFIRNFFMT</sequence>
<dbReference type="InterPro" id="IPR007263">
    <property type="entry name" value="DCC1-like"/>
</dbReference>
<dbReference type="Pfam" id="PF04134">
    <property type="entry name" value="DCC1-like"/>
    <property type="match status" value="1"/>
</dbReference>
<name>A0ABS9SQY4_9BACT</name>
<evidence type="ECO:0000313" key="2">
    <source>
        <dbReference type="Proteomes" id="UP001202248"/>
    </source>
</evidence>
<comment type="caution">
    <text evidence="1">The sequence shown here is derived from an EMBL/GenBank/DDBJ whole genome shotgun (WGS) entry which is preliminary data.</text>
</comment>
<organism evidence="1 2">
    <name type="scientific">Niabella ginsengisoli</name>
    <dbReference type="NCBI Taxonomy" id="522298"/>
    <lineage>
        <taxon>Bacteria</taxon>
        <taxon>Pseudomonadati</taxon>
        <taxon>Bacteroidota</taxon>
        <taxon>Chitinophagia</taxon>
        <taxon>Chitinophagales</taxon>
        <taxon>Chitinophagaceae</taxon>
        <taxon>Niabella</taxon>
    </lineage>
</organism>
<keyword evidence="2" id="KW-1185">Reference proteome</keyword>
<dbReference type="PANTHER" id="PTHR33639">
    <property type="entry name" value="THIOL-DISULFIDE OXIDOREDUCTASE DCC"/>
    <property type="match status" value="1"/>
</dbReference>
<protein>
    <submittedName>
        <fullName evidence="1">DUF393 domain-containing protein</fullName>
    </submittedName>
</protein>
<accession>A0ABS9SQY4</accession>
<reference evidence="1 2" key="1">
    <citation type="submission" date="2022-02" db="EMBL/GenBank/DDBJ databases">
        <authorList>
            <person name="Min J."/>
        </authorList>
    </citation>
    <scope>NUCLEOTIDE SEQUENCE [LARGE SCALE GENOMIC DNA]</scope>
    <source>
        <strain evidence="1 2">GR10-1</strain>
    </source>
</reference>
<dbReference type="EMBL" id="JAKWBL010000004">
    <property type="protein sequence ID" value="MCH5600755.1"/>
    <property type="molecule type" value="Genomic_DNA"/>
</dbReference>
<dbReference type="Proteomes" id="UP001202248">
    <property type="component" value="Unassembled WGS sequence"/>
</dbReference>
<dbReference type="PANTHER" id="PTHR33639:SF2">
    <property type="entry name" value="DUF393 DOMAIN-CONTAINING PROTEIN"/>
    <property type="match status" value="1"/>
</dbReference>
<evidence type="ECO:0000313" key="1">
    <source>
        <dbReference type="EMBL" id="MCH5600755.1"/>
    </source>
</evidence>
<dbReference type="InterPro" id="IPR052927">
    <property type="entry name" value="DCC_oxidoreductase"/>
</dbReference>
<proteinExistence type="predicted"/>
<dbReference type="RefSeq" id="WP_240833148.1">
    <property type="nucleotide sequence ID" value="NZ_JAKWBL010000004.1"/>
</dbReference>